<organism evidence="4 5">
    <name type="scientific">Stenomitos frigidus AS-A4</name>
    <dbReference type="NCBI Taxonomy" id="2933935"/>
    <lineage>
        <taxon>Bacteria</taxon>
        <taxon>Bacillati</taxon>
        <taxon>Cyanobacteriota</taxon>
        <taxon>Cyanophyceae</taxon>
        <taxon>Leptolyngbyales</taxon>
        <taxon>Leptolyngbyaceae</taxon>
        <taxon>Stenomitos</taxon>
    </lineage>
</organism>
<sequence>MAAKPIIIDCDPGADDAIALFLALAFPEKLDVLGITTVAGNVPLHLTQKNARCLCELAGRADLPVYAGCPRPLLRPLITAEDVHGRTGLDGIHLPEPTMPLQEQHAVDFLIDTVMRSTGNITLATLGPLTNLAVAIVKQPAICQRLQEVVMMGGAATQGNITPSAEFNVYVDPHAAQVVVTAGIPLTIVSLDVTNQAIATPERLSTIEAINSPISAAAIGLLNHYGAYDMQRYGFPGPPLHDPCVIAYLLQPDLFTSRRAYVAIETTSELTMGRTVIDQWHVTNQPANATVIESIEAEGFYQLLTQAIDRFKEHVS</sequence>
<feature type="domain" description="Inosine/uridine-preferring nucleoside hydrolase" evidence="3">
    <location>
        <begin position="6"/>
        <end position="302"/>
    </location>
</feature>
<keyword evidence="2" id="KW-0326">Glycosidase</keyword>
<dbReference type="PROSITE" id="PS01247">
    <property type="entry name" value="IUNH"/>
    <property type="match status" value="1"/>
</dbReference>
<dbReference type="InterPro" id="IPR015910">
    <property type="entry name" value="I/U_nuclsd_hydro_CS"/>
</dbReference>
<dbReference type="PANTHER" id="PTHR12304:SF4">
    <property type="entry name" value="URIDINE NUCLEOSIDASE"/>
    <property type="match status" value="1"/>
</dbReference>
<evidence type="ECO:0000313" key="4">
    <source>
        <dbReference type="EMBL" id="MEP1058160.1"/>
    </source>
</evidence>
<reference evidence="4 5" key="1">
    <citation type="submission" date="2022-04" db="EMBL/GenBank/DDBJ databases">
        <title>Positive selection, recombination, and allopatry shape intraspecific diversity of widespread and dominant cyanobacteria.</title>
        <authorList>
            <person name="Wei J."/>
            <person name="Shu W."/>
            <person name="Hu C."/>
        </authorList>
    </citation>
    <scope>NUCLEOTIDE SEQUENCE [LARGE SCALE GENOMIC DNA]</scope>
    <source>
        <strain evidence="4 5">AS-A4</strain>
    </source>
</reference>
<evidence type="ECO:0000313" key="5">
    <source>
        <dbReference type="Proteomes" id="UP001476950"/>
    </source>
</evidence>
<dbReference type="SUPFAM" id="SSF53590">
    <property type="entry name" value="Nucleoside hydrolase"/>
    <property type="match status" value="1"/>
</dbReference>
<evidence type="ECO:0000256" key="1">
    <source>
        <dbReference type="ARBA" id="ARBA00022801"/>
    </source>
</evidence>
<dbReference type="Pfam" id="PF01156">
    <property type="entry name" value="IU_nuc_hydro"/>
    <property type="match status" value="1"/>
</dbReference>
<keyword evidence="1 4" id="KW-0378">Hydrolase</keyword>
<dbReference type="Gene3D" id="3.90.245.10">
    <property type="entry name" value="Ribonucleoside hydrolase-like"/>
    <property type="match status" value="1"/>
</dbReference>
<dbReference type="EMBL" id="JAMPLM010000004">
    <property type="protein sequence ID" value="MEP1058160.1"/>
    <property type="molecule type" value="Genomic_DNA"/>
</dbReference>
<protein>
    <submittedName>
        <fullName evidence="4">Nucleoside hydrolase</fullName>
    </submittedName>
</protein>
<accession>A0ABV0KG35</accession>
<dbReference type="InterPro" id="IPR036452">
    <property type="entry name" value="Ribo_hydro-like"/>
</dbReference>
<dbReference type="InterPro" id="IPR001910">
    <property type="entry name" value="Inosine/uridine_hydrolase_dom"/>
</dbReference>
<dbReference type="CDD" id="cd02651">
    <property type="entry name" value="nuc_hydro_IU_UC_XIUA"/>
    <property type="match status" value="1"/>
</dbReference>
<dbReference type="InterPro" id="IPR023186">
    <property type="entry name" value="IUNH"/>
</dbReference>
<comment type="caution">
    <text evidence="4">The sequence shown here is derived from an EMBL/GenBank/DDBJ whole genome shotgun (WGS) entry which is preliminary data.</text>
</comment>
<keyword evidence="5" id="KW-1185">Reference proteome</keyword>
<dbReference type="Proteomes" id="UP001476950">
    <property type="component" value="Unassembled WGS sequence"/>
</dbReference>
<proteinExistence type="predicted"/>
<dbReference type="GO" id="GO:0016787">
    <property type="term" value="F:hydrolase activity"/>
    <property type="evidence" value="ECO:0007669"/>
    <property type="project" value="UniProtKB-KW"/>
</dbReference>
<name>A0ABV0KG35_9CYAN</name>
<gene>
    <name evidence="4" type="ORF">NDI38_06875</name>
</gene>
<evidence type="ECO:0000256" key="2">
    <source>
        <dbReference type="ARBA" id="ARBA00023295"/>
    </source>
</evidence>
<dbReference type="PANTHER" id="PTHR12304">
    <property type="entry name" value="INOSINE-URIDINE PREFERRING NUCLEOSIDE HYDROLASE"/>
    <property type="match status" value="1"/>
</dbReference>
<evidence type="ECO:0000259" key="3">
    <source>
        <dbReference type="Pfam" id="PF01156"/>
    </source>
</evidence>
<dbReference type="RefSeq" id="WP_190454722.1">
    <property type="nucleotide sequence ID" value="NZ_JAMPLM010000004.1"/>
</dbReference>